<organism evidence="1 2">
    <name type="scientific">Flavobacterium album</name>
    <dbReference type="NCBI Taxonomy" id="2175091"/>
    <lineage>
        <taxon>Bacteria</taxon>
        <taxon>Pseudomonadati</taxon>
        <taxon>Bacteroidota</taxon>
        <taxon>Flavobacteriia</taxon>
        <taxon>Flavobacteriales</taxon>
        <taxon>Flavobacteriaceae</taxon>
        <taxon>Flavobacterium</taxon>
    </lineage>
</organism>
<dbReference type="EMBL" id="CP029186">
    <property type="protein sequence ID" value="AWH85949.1"/>
    <property type="molecule type" value="Genomic_DNA"/>
</dbReference>
<gene>
    <name evidence="1" type="ORF">HYN59_12895</name>
</gene>
<evidence type="ECO:0000313" key="2">
    <source>
        <dbReference type="Proteomes" id="UP000244929"/>
    </source>
</evidence>
<protein>
    <submittedName>
        <fullName evidence="1">Uncharacterized protein</fullName>
    </submittedName>
</protein>
<name>A0A2S1R066_9FLAO</name>
<reference evidence="1 2" key="1">
    <citation type="submission" date="2018-04" db="EMBL/GenBank/DDBJ databases">
        <title>Genome sequencing of Flavobacterium sp. HYN0059.</title>
        <authorList>
            <person name="Yi H."/>
            <person name="Baek C."/>
        </authorList>
    </citation>
    <scope>NUCLEOTIDE SEQUENCE [LARGE SCALE GENOMIC DNA]</scope>
    <source>
        <strain evidence="1 2">HYN0059</strain>
    </source>
</reference>
<proteinExistence type="predicted"/>
<dbReference type="AlphaFoldDB" id="A0A2S1R066"/>
<keyword evidence="2" id="KW-1185">Reference proteome</keyword>
<dbReference type="KEGG" id="falb:HYN59_12895"/>
<sequence>MIGVSFVAASLATVIACSENSDSNNSENKIDLKSRAASPAYLSQIPFVIGSDTPPDGAFISQNDLYKKVEDPTVKWTYFDNLYSSSLQNSIKQDLSYIILCKKDLIGLVNDDPTNATLIAALKSMLII</sequence>
<dbReference type="Proteomes" id="UP000244929">
    <property type="component" value="Chromosome"/>
</dbReference>
<dbReference type="RefSeq" id="WP_108778651.1">
    <property type="nucleotide sequence ID" value="NZ_CP029186.1"/>
</dbReference>
<evidence type="ECO:0000313" key="1">
    <source>
        <dbReference type="EMBL" id="AWH85949.1"/>
    </source>
</evidence>
<accession>A0A2S1R066</accession>